<dbReference type="EMBL" id="VULO01000001">
    <property type="protein sequence ID" value="MSS83249.1"/>
    <property type="molecule type" value="Genomic_DNA"/>
</dbReference>
<dbReference type="SUPFAM" id="SSF142906">
    <property type="entry name" value="YjbR-like"/>
    <property type="match status" value="1"/>
</dbReference>
<accession>A0A6N7VNG5</accession>
<organism evidence="1 2">
    <name type="scientific">Scrofimicrobium canadense</name>
    <dbReference type="NCBI Taxonomy" id="2652290"/>
    <lineage>
        <taxon>Bacteria</taxon>
        <taxon>Bacillati</taxon>
        <taxon>Actinomycetota</taxon>
        <taxon>Actinomycetes</taxon>
        <taxon>Actinomycetales</taxon>
        <taxon>Actinomycetaceae</taxon>
        <taxon>Scrofimicrobium</taxon>
    </lineage>
</organism>
<evidence type="ECO:0000313" key="2">
    <source>
        <dbReference type="Proteomes" id="UP000470875"/>
    </source>
</evidence>
<dbReference type="RefSeq" id="WP_154542546.1">
    <property type="nucleotide sequence ID" value="NZ_VULO01000001.1"/>
</dbReference>
<protein>
    <submittedName>
        <fullName evidence="1">MmcQ/YjbR family DNA-binding protein</fullName>
    </submittedName>
</protein>
<dbReference type="GO" id="GO:0003677">
    <property type="term" value="F:DNA binding"/>
    <property type="evidence" value="ECO:0007669"/>
    <property type="project" value="UniProtKB-KW"/>
</dbReference>
<dbReference type="PANTHER" id="PTHR35145">
    <property type="entry name" value="CYTOPLASMIC PROTEIN-RELATED"/>
    <property type="match status" value="1"/>
</dbReference>
<dbReference type="Proteomes" id="UP000470875">
    <property type="component" value="Unassembled WGS sequence"/>
</dbReference>
<keyword evidence="2" id="KW-1185">Reference proteome</keyword>
<dbReference type="InterPro" id="IPR058532">
    <property type="entry name" value="YjbR/MT2646/Rv2570-like"/>
</dbReference>
<keyword evidence="1" id="KW-0238">DNA-binding</keyword>
<comment type="caution">
    <text evidence="1">The sequence shown here is derived from an EMBL/GenBank/DDBJ whole genome shotgun (WGS) entry which is preliminary data.</text>
</comment>
<dbReference type="Pfam" id="PF04237">
    <property type="entry name" value="YjbR"/>
    <property type="match status" value="1"/>
</dbReference>
<dbReference type="InterPro" id="IPR007351">
    <property type="entry name" value="YjbR"/>
</dbReference>
<dbReference type="InterPro" id="IPR038056">
    <property type="entry name" value="YjbR-like_sf"/>
</dbReference>
<sequence>MTSAFVDQIYVVTSQLLSASWQNPFGPDVDVCMVGGKMFVLLGGPVEQVTLKCDPDEAMALCAAHREITPGYHMNKKHWITARPGVPESLLDGLIVDSYFLVGKGIPQKRRPALGIAH</sequence>
<proteinExistence type="predicted"/>
<dbReference type="PANTHER" id="PTHR35145:SF1">
    <property type="entry name" value="CYTOPLASMIC PROTEIN"/>
    <property type="match status" value="1"/>
</dbReference>
<reference evidence="1 2" key="1">
    <citation type="submission" date="2019-08" db="EMBL/GenBank/DDBJ databases">
        <title>In-depth cultivation of the pig gut microbiome towards novel bacterial diversity and tailored functional studies.</title>
        <authorList>
            <person name="Wylensek D."/>
            <person name="Hitch T.C.A."/>
            <person name="Clavel T."/>
        </authorList>
    </citation>
    <scope>NUCLEOTIDE SEQUENCE [LARGE SCALE GENOMIC DNA]</scope>
    <source>
        <strain evidence="1 2">WB03_NA08</strain>
    </source>
</reference>
<name>A0A6N7VNG5_9ACTO</name>
<gene>
    <name evidence="1" type="ORF">FYJ24_00395</name>
</gene>
<dbReference type="Gene3D" id="3.90.1150.30">
    <property type="match status" value="1"/>
</dbReference>
<dbReference type="AlphaFoldDB" id="A0A6N7VNG5"/>
<evidence type="ECO:0000313" key="1">
    <source>
        <dbReference type="EMBL" id="MSS83249.1"/>
    </source>
</evidence>